<accession>A0ABP9G7Y9</accession>
<dbReference type="Proteomes" id="UP001501436">
    <property type="component" value="Unassembled WGS sequence"/>
</dbReference>
<dbReference type="InterPro" id="IPR001296">
    <property type="entry name" value="Glyco_trans_1"/>
</dbReference>
<dbReference type="Pfam" id="PF13439">
    <property type="entry name" value="Glyco_transf_4"/>
    <property type="match status" value="1"/>
</dbReference>
<evidence type="ECO:0000313" key="3">
    <source>
        <dbReference type="EMBL" id="GAA4931690.1"/>
    </source>
</evidence>
<keyword evidence="4" id="KW-1185">Reference proteome</keyword>
<evidence type="ECO:0000313" key="4">
    <source>
        <dbReference type="Proteomes" id="UP001501436"/>
    </source>
</evidence>
<evidence type="ECO:0000259" key="1">
    <source>
        <dbReference type="Pfam" id="PF00534"/>
    </source>
</evidence>
<protein>
    <submittedName>
        <fullName evidence="3">Glycosyltransferase family 1 protein</fullName>
    </submittedName>
</protein>
<dbReference type="Gene3D" id="3.40.50.2000">
    <property type="entry name" value="Glycogen Phosphorylase B"/>
    <property type="match status" value="2"/>
</dbReference>
<dbReference type="SUPFAM" id="SSF53756">
    <property type="entry name" value="UDP-Glycosyltransferase/glycogen phosphorylase"/>
    <property type="match status" value="1"/>
</dbReference>
<organism evidence="3 4">
    <name type="scientific">Mucilaginibacter defluvii</name>
    <dbReference type="NCBI Taxonomy" id="1196019"/>
    <lineage>
        <taxon>Bacteria</taxon>
        <taxon>Pseudomonadati</taxon>
        <taxon>Bacteroidota</taxon>
        <taxon>Sphingobacteriia</taxon>
        <taxon>Sphingobacteriales</taxon>
        <taxon>Sphingobacteriaceae</taxon>
        <taxon>Mucilaginibacter</taxon>
    </lineage>
</organism>
<reference evidence="4" key="1">
    <citation type="journal article" date="2019" name="Int. J. Syst. Evol. Microbiol.">
        <title>The Global Catalogue of Microorganisms (GCM) 10K type strain sequencing project: providing services to taxonomists for standard genome sequencing and annotation.</title>
        <authorList>
            <consortium name="The Broad Institute Genomics Platform"/>
            <consortium name="The Broad Institute Genome Sequencing Center for Infectious Disease"/>
            <person name="Wu L."/>
            <person name="Ma J."/>
        </authorList>
    </citation>
    <scope>NUCLEOTIDE SEQUENCE [LARGE SCALE GENOMIC DNA]</scope>
    <source>
        <strain evidence="4">JCM 18283</strain>
    </source>
</reference>
<feature type="domain" description="Glycosyltransferase subfamily 4-like N-terminal" evidence="2">
    <location>
        <begin position="27"/>
        <end position="201"/>
    </location>
</feature>
<dbReference type="Pfam" id="PF00534">
    <property type="entry name" value="Glycos_transf_1"/>
    <property type="match status" value="1"/>
</dbReference>
<comment type="caution">
    <text evidence="3">The sequence shown here is derived from an EMBL/GenBank/DDBJ whole genome shotgun (WGS) entry which is preliminary data.</text>
</comment>
<dbReference type="InterPro" id="IPR050194">
    <property type="entry name" value="Glycosyltransferase_grp1"/>
</dbReference>
<dbReference type="EMBL" id="BAABJI010000004">
    <property type="protein sequence ID" value="GAA4931690.1"/>
    <property type="molecule type" value="Genomic_DNA"/>
</dbReference>
<dbReference type="RefSeq" id="WP_345334462.1">
    <property type="nucleotide sequence ID" value="NZ_BAABJI010000004.1"/>
</dbReference>
<evidence type="ECO:0000259" key="2">
    <source>
        <dbReference type="Pfam" id="PF13439"/>
    </source>
</evidence>
<gene>
    <name evidence="3" type="ORF">GCM10023313_40900</name>
</gene>
<feature type="domain" description="Glycosyl transferase family 1" evidence="1">
    <location>
        <begin position="211"/>
        <end position="388"/>
    </location>
</feature>
<name>A0ABP9G7Y9_9SPHI</name>
<dbReference type="InterPro" id="IPR028098">
    <property type="entry name" value="Glyco_trans_4-like_N"/>
</dbReference>
<sequence>MEFQQKRIAFISEHASPLASLGGVDTGGQNVYVAQLARHLASMGYLVDVFTRRENALTPEVVELTQGVRVIHVTAGPAKVVIKEDILPFMDEFKDNMIAFIINQQVNYNFVHANFFMSALVAMGIKGELNIPFVVTFHALGHVRRIHQAEKDKFPVERLIIEERAVMEADQIIAECPQDMDDLINYYHAPADKISIVPCGFSSKEFYPIDKECARRIVNLPQKEFLLLQLGRMVPRKGIDNVIQALPYIRSAQKSVRLVVVGGEAEVLDEEHCPEFARLLNLCRDHGVEASVIFTGRKNRDQLKYYYSAADVFITTPWYEPFGITPLEAMACGTPVIGANVGGIKYSVADGETGWLVAPQNPPELANKVNQLINNEALLHDAGQKAIRRVNEQFTWAEVANQMQQLYSKLLPRLKKQPDLVTEESKHRAA</sequence>
<dbReference type="PANTHER" id="PTHR45947:SF3">
    <property type="entry name" value="SULFOQUINOVOSYL TRANSFERASE SQD2"/>
    <property type="match status" value="1"/>
</dbReference>
<dbReference type="PANTHER" id="PTHR45947">
    <property type="entry name" value="SULFOQUINOVOSYL TRANSFERASE SQD2"/>
    <property type="match status" value="1"/>
</dbReference>
<proteinExistence type="predicted"/>